<organism evidence="1 2">
    <name type="scientific">Pinctada imbricata</name>
    <name type="common">Atlantic pearl-oyster</name>
    <name type="synonym">Pinctada martensii</name>
    <dbReference type="NCBI Taxonomy" id="66713"/>
    <lineage>
        <taxon>Eukaryota</taxon>
        <taxon>Metazoa</taxon>
        <taxon>Spiralia</taxon>
        <taxon>Lophotrochozoa</taxon>
        <taxon>Mollusca</taxon>
        <taxon>Bivalvia</taxon>
        <taxon>Autobranchia</taxon>
        <taxon>Pteriomorphia</taxon>
        <taxon>Pterioida</taxon>
        <taxon>Pterioidea</taxon>
        <taxon>Pteriidae</taxon>
        <taxon>Pinctada</taxon>
    </lineage>
</organism>
<comment type="caution">
    <text evidence="1">The sequence shown here is derived from an EMBL/GenBank/DDBJ whole genome shotgun (WGS) entry which is preliminary data.</text>
</comment>
<dbReference type="Proteomes" id="UP001186944">
    <property type="component" value="Unassembled WGS sequence"/>
</dbReference>
<gene>
    <name evidence="1" type="ORF">FSP39_014739</name>
</gene>
<dbReference type="AlphaFoldDB" id="A0AA88YGC9"/>
<sequence>MRTVDHTVNVDPPKHEKPLCTRHRLWIDGVLIQIKYPQVLQSRLQQCSKSLLNMKFRYLNQHFLVARTSKYCYMLPITGMDQRAILTSAGLRSLEVRMYQMMDYAVHEALRGMDVIHLSPIVSKMCFNQTLVKIHD</sequence>
<reference evidence="1" key="1">
    <citation type="submission" date="2019-08" db="EMBL/GenBank/DDBJ databases">
        <title>The improved chromosome-level genome for the pearl oyster Pinctada fucata martensii using PacBio sequencing and Hi-C.</title>
        <authorList>
            <person name="Zheng Z."/>
        </authorList>
    </citation>
    <scope>NUCLEOTIDE SEQUENCE</scope>
    <source>
        <strain evidence="1">ZZ-2019</strain>
        <tissue evidence="1">Adductor muscle</tissue>
    </source>
</reference>
<evidence type="ECO:0000313" key="1">
    <source>
        <dbReference type="EMBL" id="KAK3104984.1"/>
    </source>
</evidence>
<accession>A0AA88YGC9</accession>
<keyword evidence="2" id="KW-1185">Reference proteome</keyword>
<proteinExistence type="predicted"/>
<evidence type="ECO:0000313" key="2">
    <source>
        <dbReference type="Proteomes" id="UP001186944"/>
    </source>
</evidence>
<protein>
    <submittedName>
        <fullName evidence="1">Uncharacterized protein</fullName>
    </submittedName>
</protein>
<dbReference type="EMBL" id="VSWD01000004">
    <property type="protein sequence ID" value="KAK3104984.1"/>
    <property type="molecule type" value="Genomic_DNA"/>
</dbReference>
<name>A0AA88YGC9_PINIB</name>